<dbReference type="CDD" id="cd19531">
    <property type="entry name" value="LCL_NRPS-like"/>
    <property type="match status" value="1"/>
</dbReference>
<comment type="caution">
    <text evidence="5">The sequence shown here is derived from an EMBL/GenBank/DDBJ whole genome shotgun (WGS) entry which is preliminary data.</text>
</comment>
<dbReference type="Gene3D" id="1.10.1200.10">
    <property type="entry name" value="ACP-like"/>
    <property type="match status" value="1"/>
</dbReference>
<keyword evidence="2" id="KW-0596">Phosphopantetheine</keyword>
<dbReference type="Gene3D" id="3.30.559.10">
    <property type="entry name" value="Chloramphenicol acetyltransferase-like domain"/>
    <property type="match status" value="1"/>
</dbReference>
<dbReference type="EMBL" id="SBIJ01000122">
    <property type="protein sequence ID" value="TNH41450.1"/>
    <property type="molecule type" value="Genomic_DNA"/>
</dbReference>
<dbReference type="InterPro" id="IPR001242">
    <property type="entry name" value="Condensation_dom"/>
</dbReference>
<sequence length="666" mass="75955">PDYMVPASFTHIESVPLTLNGKLDRRALPEPVWGNKEEYVAPRNALETQLCAIWQEVLGLERVGIKDNFFRIGGNSLTAIRLTTAIRRMLATEVSLAQLFTLKTIAGLATQMEQQTYTVIPHLAQERYPLSFAQERMLFIEQFEQGSDTYHIPYLVELDNDACLPLLETAINQLAERHAVMKMVYRNDDDGQVYPQKLDENLVIQSQSCENTDTLLNTVRAEIATPFDLAAEPSLRLRHYQLSDRRYLLMLWHHIAIDGWSIDIFMAELAEIYHSLQEGRDNQLPPLEITYGDYAVWQRDYLQGDVRERQLAYWRQALAGYESLALPTDYPRPTRVNYQGQDFNFVLDTRLSEQLRALAKAQETTLYTVLLSAFYITLAKLSGQNDIVLGTPTDNRHHAQTQPLIGMLVNSLALRIQLQQTASVETLIKQTHQRVAEAKIHQDMPFEQLVEALDIERDTARHPIFQVMFGLQNFGENPPDNRLPFRPVTLDEPLYSPAKFDLSLFLSDGQTNITGCLNYAVSLFAETTIVRVAGIYQRVLAAFVADQTQSLSRLNILSAQERHTLLHRWNQTDAPYPQDKTLQQLFEAQVESTPDNVALVFEGESLTYRQLNERANQLAYAIREHYQQHHNVPLQADTPIALYLDRSLDMVISILAVLKAGGAYVP</sequence>
<dbReference type="PROSITE" id="PS00012">
    <property type="entry name" value="PHOSPHOPANTETHEINE"/>
    <property type="match status" value="1"/>
</dbReference>
<gene>
    <name evidence="5" type="ORF">EP164_22635</name>
</gene>
<evidence type="ECO:0000259" key="4">
    <source>
        <dbReference type="PROSITE" id="PS50075"/>
    </source>
</evidence>
<evidence type="ECO:0000313" key="5">
    <source>
        <dbReference type="EMBL" id="TNH41450.1"/>
    </source>
</evidence>
<dbReference type="Gene3D" id="3.30.559.30">
    <property type="entry name" value="Nonribosomal peptide synthetase, condensation domain"/>
    <property type="match status" value="1"/>
</dbReference>
<dbReference type="InterPro" id="IPR023213">
    <property type="entry name" value="CAT-like_dom_sf"/>
</dbReference>
<dbReference type="GO" id="GO:0044550">
    <property type="term" value="P:secondary metabolite biosynthetic process"/>
    <property type="evidence" value="ECO:0007669"/>
    <property type="project" value="TreeGrafter"/>
</dbReference>
<dbReference type="Pfam" id="PF00550">
    <property type="entry name" value="PP-binding"/>
    <property type="match status" value="1"/>
</dbReference>
<proteinExistence type="predicted"/>
<dbReference type="InterPro" id="IPR045851">
    <property type="entry name" value="AMP-bd_C_sf"/>
</dbReference>
<dbReference type="Gene3D" id="3.30.300.30">
    <property type="match status" value="1"/>
</dbReference>
<feature type="non-terminal residue" evidence="5">
    <location>
        <position position="1"/>
    </location>
</feature>
<dbReference type="PANTHER" id="PTHR45527:SF14">
    <property type="entry name" value="PLIPASTATIN SYNTHASE SUBUNIT B"/>
    <property type="match status" value="1"/>
</dbReference>
<dbReference type="Gene3D" id="3.40.50.12780">
    <property type="entry name" value="N-terminal domain of ligase-like"/>
    <property type="match status" value="1"/>
</dbReference>
<dbReference type="GO" id="GO:0031177">
    <property type="term" value="F:phosphopantetheine binding"/>
    <property type="evidence" value="ECO:0007669"/>
    <property type="project" value="TreeGrafter"/>
</dbReference>
<dbReference type="RefSeq" id="WP_139657286.1">
    <property type="nucleotide sequence ID" value="NZ_CAWOQH010000027.1"/>
</dbReference>
<dbReference type="InterPro" id="IPR006162">
    <property type="entry name" value="Ppantetheine_attach_site"/>
</dbReference>
<comment type="cofactor">
    <cofactor evidence="1">
        <name>pantetheine 4'-phosphate</name>
        <dbReference type="ChEBI" id="CHEBI:47942"/>
    </cofactor>
</comment>
<dbReference type="FunFam" id="1.10.1200.10:FF:000005">
    <property type="entry name" value="Nonribosomal peptide synthetase 1"/>
    <property type="match status" value="1"/>
</dbReference>
<dbReference type="AlphaFoldDB" id="A0A5C4RBU3"/>
<dbReference type="PANTHER" id="PTHR45527">
    <property type="entry name" value="NONRIBOSOMAL PEPTIDE SYNTHETASE"/>
    <property type="match status" value="1"/>
</dbReference>
<dbReference type="Pfam" id="PF00501">
    <property type="entry name" value="AMP-binding"/>
    <property type="match status" value="1"/>
</dbReference>
<dbReference type="Pfam" id="PF00668">
    <property type="entry name" value="Condensation"/>
    <property type="match status" value="1"/>
</dbReference>
<dbReference type="InterPro" id="IPR009081">
    <property type="entry name" value="PP-bd_ACP"/>
</dbReference>
<dbReference type="InterPro" id="IPR000873">
    <property type="entry name" value="AMP-dep_synth/lig_dom"/>
</dbReference>
<dbReference type="GO" id="GO:0005829">
    <property type="term" value="C:cytosol"/>
    <property type="evidence" value="ECO:0007669"/>
    <property type="project" value="TreeGrafter"/>
</dbReference>
<dbReference type="SUPFAM" id="SSF56801">
    <property type="entry name" value="Acetyl-CoA synthetase-like"/>
    <property type="match status" value="2"/>
</dbReference>
<protein>
    <submittedName>
        <fullName evidence="5">Non-ribosomal peptide synthetase</fullName>
    </submittedName>
</protein>
<organism evidence="5 6">
    <name type="scientific">Photorhabdus luminescens subsp. sonorensis</name>
    <dbReference type="NCBI Taxonomy" id="1173677"/>
    <lineage>
        <taxon>Bacteria</taxon>
        <taxon>Pseudomonadati</taxon>
        <taxon>Pseudomonadota</taxon>
        <taxon>Gammaproteobacteria</taxon>
        <taxon>Enterobacterales</taxon>
        <taxon>Morganellaceae</taxon>
        <taxon>Photorhabdus</taxon>
    </lineage>
</organism>
<dbReference type="SUPFAM" id="SSF47336">
    <property type="entry name" value="ACP-like"/>
    <property type="match status" value="1"/>
</dbReference>
<reference evidence="5 6" key="1">
    <citation type="submission" date="2019-01" db="EMBL/GenBank/DDBJ databases">
        <title>Draft genome assembly of Photorhabdus luminescens subsp. sonorensis Caborca.</title>
        <authorList>
            <person name="Duong D.A."/>
            <person name="Espinosa-Artiles P."/>
            <person name="Orozco R.A."/>
            <person name="Molnar I."/>
            <person name="Stock P."/>
        </authorList>
    </citation>
    <scope>NUCLEOTIDE SEQUENCE [LARGE SCALE GENOMIC DNA]</scope>
    <source>
        <strain evidence="5 6">Caborca</strain>
    </source>
</reference>
<dbReference type="InterPro" id="IPR036736">
    <property type="entry name" value="ACP-like_sf"/>
</dbReference>
<dbReference type="SUPFAM" id="SSF52777">
    <property type="entry name" value="CoA-dependent acyltransferases"/>
    <property type="match status" value="2"/>
</dbReference>
<name>A0A5C4RBU3_PHOLU</name>
<accession>A0A5C4RBU3</accession>
<dbReference type="InterPro" id="IPR042099">
    <property type="entry name" value="ANL_N_sf"/>
</dbReference>
<dbReference type="Proteomes" id="UP000307592">
    <property type="component" value="Unassembled WGS sequence"/>
</dbReference>
<evidence type="ECO:0000313" key="6">
    <source>
        <dbReference type="Proteomes" id="UP000307592"/>
    </source>
</evidence>
<evidence type="ECO:0000256" key="3">
    <source>
        <dbReference type="ARBA" id="ARBA00022553"/>
    </source>
</evidence>
<feature type="domain" description="Carrier" evidence="4">
    <location>
        <begin position="41"/>
        <end position="116"/>
    </location>
</feature>
<dbReference type="GO" id="GO:0043041">
    <property type="term" value="P:amino acid activation for nonribosomal peptide biosynthetic process"/>
    <property type="evidence" value="ECO:0007669"/>
    <property type="project" value="TreeGrafter"/>
</dbReference>
<keyword evidence="3" id="KW-0597">Phosphoprotein</keyword>
<dbReference type="GO" id="GO:0003824">
    <property type="term" value="F:catalytic activity"/>
    <property type="evidence" value="ECO:0007669"/>
    <property type="project" value="InterPro"/>
</dbReference>
<dbReference type="PROSITE" id="PS50075">
    <property type="entry name" value="CARRIER"/>
    <property type="match status" value="1"/>
</dbReference>
<evidence type="ECO:0000256" key="2">
    <source>
        <dbReference type="ARBA" id="ARBA00022450"/>
    </source>
</evidence>
<evidence type="ECO:0000256" key="1">
    <source>
        <dbReference type="ARBA" id="ARBA00001957"/>
    </source>
</evidence>
<feature type="non-terminal residue" evidence="5">
    <location>
        <position position="666"/>
    </location>
</feature>